<evidence type="ECO:0000256" key="1">
    <source>
        <dbReference type="SAM" id="Phobius"/>
    </source>
</evidence>
<accession>A0ABW4CCF8</accession>
<name>A0ABW4CCF8_9BACL</name>
<keyword evidence="1" id="KW-0472">Membrane</keyword>
<evidence type="ECO:0000313" key="3">
    <source>
        <dbReference type="Proteomes" id="UP001597282"/>
    </source>
</evidence>
<feature type="transmembrane region" description="Helical" evidence="1">
    <location>
        <begin position="57"/>
        <end position="79"/>
    </location>
</feature>
<proteinExistence type="predicted"/>
<dbReference type="EMBL" id="JBHTNU010000011">
    <property type="protein sequence ID" value="MFD1427629.1"/>
    <property type="molecule type" value="Genomic_DNA"/>
</dbReference>
<sequence>MMHLIKLEFKKKLFTGYVWGSLLAYVGIVSVSLLFYFSSMIGPGESPFHSYSSMLTLVDTLVCATFVIYASVLISRLIINEFRDKTIGLLFAYPVNRKKLIFAKLSIVFSWTFINIILANLLVDALLIGVNHVVGEVSGTLTTSLLTQHAIYVLTQAVGAAGMSLLSLVLGLRKNSVVATVVSSIFIVAIVVSNNDGFSLSSITAVPLTLAALGIFFTYLSFRNIDRVDVS</sequence>
<feature type="transmembrane region" description="Helical" evidence="1">
    <location>
        <begin position="200"/>
        <end position="222"/>
    </location>
</feature>
<keyword evidence="1" id="KW-1133">Transmembrane helix</keyword>
<feature type="transmembrane region" description="Helical" evidence="1">
    <location>
        <begin position="177"/>
        <end position="194"/>
    </location>
</feature>
<dbReference type="Proteomes" id="UP001597282">
    <property type="component" value="Unassembled WGS sequence"/>
</dbReference>
<protein>
    <submittedName>
        <fullName evidence="2">ABC transporter permease</fullName>
    </submittedName>
</protein>
<keyword evidence="3" id="KW-1185">Reference proteome</keyword>
<dbReference type="RefSeq" id="WP_380165823.1">
    <property type="nucleotide sequence ID" value="NZ_JBHTNU010000011.1"/>
</dbReference>
<dbReference type="Pfam" id="PF12730">
    <property type="entry name" value="ABC2_membrane_4"/>
    <property type="match status" value="1"/>
</dbReference>
<feature type="transmembrane region" description="Helical" evidence="1">
    <location>
        <begin position="100"/>
        <end position="130"/>
    </location>
</feature>
<keyword evidence="1" id="KW-0812">Transmembrane</keyword>
<feature type="transmembrane region" description="Helical" evidence="1">
    <location>
        <begin position="150"/>
        <end position="170"/>
    </location>
</feature>
<evidence type="ECO:0000313" key="2">
    <source>
        <dbReference type="EMBL" id="MFD1427629.1"/>
    </source>
</evidence>
<reference evidence="3" key="1">
    <citation type="journal article" date="2019" name="Int. J. Syst. Evol. Microbiol.">
        <title>The Global Catalogue of Microorganisms (GCM) 10K type strain sequencing project: providing services to taxonomists for standard genome sequencing and annotation.</title>
        <authorList>
            <consortium name="The Broad Institute Genomics Platform"/>
            <consortium name="The Broad Institute Genome Sequencing Center for Infectious Disease"/>
            <person name="Wu L."/>
            <person name="Ma J."/>
        </authorList>
    </citation>
    <scope>NUCLEOTIDE SEQUENCE [LARGE SCALE GENOMIC DNA]</scope>
    <source>
        <strain evidence="3">S1</strain>
    </source>
</reference>
<gene>
    <name evidence="2" type="ORF">ACFQ4Y_12000</name>
</gene>
<feature type="transmembrane region" description="Helical" evidence="1">
    <location>
        <begin position="12"/>
        <end position="37"/>
    </location>
</feature>
<organism evidence="2 3">
    <name type="scientific">Kroppenstedtia sanguinis</name>
    <dbReference type="NCBI Taxonomy" id="1380684"/>
    <lineage>
        <taxon>Bacteria</taxon>
        <taxon>Bacillati</taxon>
        <taxon>Bacillota</taxon>
        <taxon>Bacilli</taxon>
        <taxon>Bacillales</taxon>
        <taxon>Thermoactinomycetaceae</taxon>
        <taxon>Kroppenstedtia</taxon>
    </lineage>
</organism>
<comment type="caution">
    <text evidence="2">The sequence shown here is derived from an EMBL/GenBank/DDBJ whole genome shotgun (WGS) entry which is preliminary data.</text>
</comment>